<sequence length="91" mass="9932">MDSSASFNLFSSLRVVGGLSSLISPLWVHLMTTRPTAFSPPLSQQQPPEIRLTSIEVEWPVTAGLGVRVLNVCGVRRISLQTYSLCKLVSC</sequence>
<organism evidence="1 2">
    <name type="scientific">Araneus ventricosus</name>
    <name type="common">Orbweaver spider</name>
    <name type="synonym">Epeira ventricosa</name>
    <dbReference type="NCBI Taxonomy" id="182803"/>
    <lineage>
        <taxon>Eukaryota</taxon>
        <taxon>Metazoa</taxon>
        <taxon>Ecdysozoa</taxon>
        <taxon>Arthropoda</taxon>
        <taxon>Chelicerata</taxon>
        <taxon>Arachnida</taxon>
        <taxon>Araneae</taxon>
        <taxon>Araneomorphae</taxon>
        <taxon>Entelegynae</taxon>
        <taxon>Araneoidea</taxon>
        <taxon>Araneidae</taxon>
        <taxon>Araneus</taxon>
    </lineage>
</organism>
<evidence type="ECO:0000313" key="1">
    <source>
        <dbReference type="EMBL" id="GBM30636.1"/>
    </source>
</evidence>
<dbReference type="Proteomes" id="UP000499080">
    <property type="component" value="Unassembled WGS sequence"/>
</dbReference>
<accession>A0A4Y2ERK1</accession>
<dbReference type="AlphaFoldDB" id="A0A4Y2ERK1"/>
<name>A0A4Y2ERK1_ARAVE</name>
<gene>
    <name evidence="1" type="ORF">AVEN_18325_1</name>
</gene>
<reference evidence="1 2" key="1">
    <citation type="journal article" date="2019" name="Sci. Rep.">
        <title>Orb-weaving spider Araneus ventricosus genome elucidates the spidroin gene catalogue.</title>
        <authorList>
            <person name="Kono N."/>
            <person name="Nakamura H."/>
            <person name="Ohtoshi R."/>
            <person name="Moran D.A.P."/>
            <person name="Shinohara A."/>
            <person name="Yoshida Y."/>
            <person name="Fujiwara M."/>
            <person name="Mori M."/>
            <person name="Tomita M."/>
            <person name="Arakawa K."/>
        </authorList>
    </citation>
    <scope>NUCLEOTIDE SEQUENCE [LARGE SCALE GENOMIC DNA]</scope>
</reference>
<proteinExistence type="predicted"/>
<protein>
    <submittedName>
        <fullName evidence="1">Uncharacterized protein</fullName>
    </submittedName>
</protein>
<evidence type="ECO:0000313" key="2">
    <source>
        <dbReference type="Proteomes" id="UP000499080"/>
    </source>
</evidence>
<keyword evidence="2" id="KW-1185">Reference proteome</keyword>
<comment type="caution">
    <text evidence="1">The sequence shown here is derived from an EMBL/GenBank/DDBJ whole genome shotgun (WGS) entry which is preliminary data.</text>
</comment>
<dbReference type="EMBL" id="BGPR01000665">
    <property type="protein sequence ID" value="GBM30636.1"/>
    <property type="molecule type" value="Genomic_DNA"/>
</dbReference>